<dbReference type="AlphaFoldDB" id="A0A9Q0H085"/>
<name>A0A9Q0H085_9MAGN</name>
<protein>
    <submittedName>
        <fullName evidence="1">Uncharacterized protein</fullName>
    </submittedName>
</protein>
<proteinExistence type="predicted"/>
<gene>
    <name evidence="1" type="ORF">NE237_013044</name>
</gene>
<evidence type="ECO:0000313" key="2">
    <source>
        <dbReference type="Proteomes" id="UP001141806"/>
    </source>
</evidence>
<evidence type="ECO:0000313" key="1">
    <source>
        <dbReference type="EMBL" id="KAJ4956261.1"/>
    </source>
</evidence>
<comment type="caution">
    <text evidence="1">The sequence shown here is derived from an EMBL/GenBank/DDBJ whole genome shotgun (WGS) entry which is preliminary data.</text>
</comment>
<dbReference type="EMBL" id="JAMYWD010000011">
    <property type="protein sequence ID" value="KAJ4956261.1"/>
    <property type="molecule type" value="Genomic_DNA"/>
</dbReference>
<reference evidence="1" key="1">
    <citation type="journal article" date="2023" name="Plant J.">
        <title>The genome of the king protea, Protea cynaroides.</title>
        <authorList>
            <person name="Chang J."/>
            <person name="Duong T.A."/>
            <person name="Schoeman C."/>
            <person name="Ma X."/>
            <person name="Roodt D."/>
            <person name="Barker N."/>
            <person name="Li Z."/>
            <person name="Van de Peer Y."/>
            <person name="Mizrachi E."/>
        </authorList>
    </citation>
    <scope>NUCLEOTIDE SEQUENCE</scope>
    <source>
        <tissue evidence="1">Young leaves</tissue>
    </source>
</reference>
<accession>A0A9Q0H085</accession>
<dbReference type="Proteomes" id="UP001141806">
    <property type="component" value="Unassembled WGS sequence"/>
</dbReference>
<keyword evidence="2" id="KW-1185">Reference proteome</keyword>
<organism evidence="1 2">
    <name type="scientific">Protea cynaroides</name>
    <dbReference type="NCBI Taxonomy" id="273540"/>
    <lineage>
        <taxon>Eukaryota</taxon>
        <taxon>Viridiplantae</taxon>
        <taxon>Streptophyta</taxon>
        <taxon>Embryophyta</taxon>
        <taxon>Tracheophyta</taxon>
        <taxon>Spermatophyta</taxon>
        <taxon>Magnoliopsida</taxon>
        <taxon>Proteales</taxon>
        <taxon>Proteaceae</taxon>
        <taxon>Protea</taxon>
    </lineage>
</organism>
<sequence length="146" mass="16834">MEVFCRHEVEGEASFYAKWAPNDFRLYSGCDKNLGNIWMKSGDATIVPGSSGELKFWTVVRTIIIIYQYIESGDLAKIVWAPISNEKKELQKRGENQKCVPLNIVRYNYFDQCNIMSKHMYENQMISISVGSNFEDLNLGSLMKMK</sequence>